<reference evidence="1 2" key="1">
    <citation type="submission" date="2023-07" db="EMBL/GenBank/DDBJ databases">
        <title>Sorghum-associated microbial communities from plants grown in Nebraska, USA.</title>
        <authorList>
            <person name="Schachtman D."/>
        </authorList>
    </citation>
    <scope>NUCLEOTIDE SEQUENCE [LARGE SCALE GENOMIC DNA]</scope>
    <source>
        <strain evidence="1 2">CC482</strain>
    </source>
</reference>
<dbReference type="Proteomes" id="UP001229346">
    <property type="component" value="Unassembled WGS sequence"/>
</dbReference>
<protein>
    <submittedName>
        <fullName evidence="1">Uncharacterized protein</fullName>
    </submittedName>
</protein>
<dbReference type="EMBL" id="JAUSSU010000002">
    <property type="protein sequence ID" value="MDQ0111845.1"/>
    <property type="molecule type" value="Genomic_DNA"/>
</dbReference>
<proteinExistence type="predicted"/>
<gene>
    <name evidence="1" type="ORF">J2T15_001278</name>
</gene>
<comment type="caution">
    <text evidence="1">The sequence shown here is derived from an EMBL/GenBank/DDBJ whole genome shotgun (WGS) entry which is preliminary data.</text>
</comment>
<name>A0ABT9TWU5_PAEHA</name>
<organism evidence="1 2">
    <name type="scientific">Paenibacillus harenae</name>
    <dbReference type="NCBI Taxonomy" id="306543"/>
    <lineage>
        <taxon>Bacteria</taxon>
        <taxon>Bacillati</taxon>
        <taxon>Bacillota</taxon>
        <taxon>Bacilli</taxon>
        <taxon>Bacillales</taxon>
        <taxon>Paenibacillaceae</taxon>
        <taxon>Paenibacillus</taxon>
    </lineage>
</organism>
<evidence type="ECO:0000313" key="2">
    <source>
        <dbReference type="Proteomes" id="UP001229346"/>
    </source>
</evidence>
<evidence type="ECO:0000313" key="1">
    <source>
        <dbReference type="EMBL" id="MDQ0111845.1"/>
    </source>
</evidence>
<accession>A0ABT9TWU5</accession>
<sequence>MFDPTVFENVKVALENHFYDLDNLDRAIDIVGRIDRMEMAVMSREFGLRFTLAGISGISAEVRLSSSLRQLAAELLELGGDSAVAGCTLSLCFRVALSEPAAQCPQIEGMIRAIWGADMPFTQTVSYVYEQDDPSAAVFYTNKIELKFRRTIGEEQMEDIPELADHMVQTLRQLKALAH</sequence>
<dbReference type="RefSeq" id="WP_307202114.1">
    <property type="nucleotide sequence ID" value="NZ_JAUSSU010000002.1"/>
</dbReference>
<keyword evidence="2" id="KW-1185">Reference proteome</keyword>